<dbReference type="Gene3D" id="3.40.50.10090">
    <property type="match status" value="2"/>
</dbReference>
<feature type="domain" description="Tetrapyrrole biosynthesis uroporphyrinogen III synthase" evidence="10">
    <location>
        <begin position="261"/>
        <end position="472"/>
    </location>
</feature>
<proteinExistence type="inferred from homology"/>
<keyword evidence="4 8" id="KW-0808">Transferase</keyword>
<comment type="similarity">
    <text evidence="1 8">Belongs to the precorrin methyltransferase family.</text>
</comment>
<dbReference type="PANTHER" id="PTHR45790">
    <property type="entry name" value="SIROHEME SYNTHASE-RELATED"/>
    <property type="match status" value="1"/>
</dbReference>
<protein>
    <recommendedName>
        <fullName evidence="2">uroporphyrinogen-III C-methyltransferase</fullName>
        <ecNumber evidence="2">2.1.1.107</ecNumber>
    </recommendedName>
</protein>
<dbReference type="GO" id="GO:0019354">
    <property type="term" value="P:siroheme biosynthetic process"/>
    <property type="evidence" value="ECO:0007669"/>
    <property type="project" value="InterPro"/>
</dbReference>
<evidence type="ECO:0000256" key="8">
    <source>
        <dbReference type="RuleBase" id="RU003960"/>
    </source>
</evidence>
<dbReference type="InterPro" id="IPR036108">
    <property type="entry name" value="4pyrrol_syn_uPrphyn_synt_sf"/>
</dbReference>
<evidence type="ECO:0000313" key="11">
    <source>
        <dbReference type="EMBL" id="KRP32556.1"/>
    </source>
</evidence>
<dbReference type="Pfam" id="PF00590">
    <property type="entry name" value="TP_methylase"/>
    <property type="match status" value="1"/>
</dbReference>
<dbReference type="InterPro" id="IPR035996">
    <property type="entry name" value="4pyrrol_Methylase_sf"/>
</dbReference>
<dbReference type="InterPro" id="IPR050161">
    <property type="entry name" value="Siro_Cobalamin_biosynth"/>
</dbReference>
<dbReference type="InterPro" id="IPR014777">
    <property type="entry name" value="4pyrrole_Mease_sub1"/>
</dbReference>
<dbReference type="Pfam" id="PF02602">
    <property type="entry name" value="HEM4"/>
    <property type="match status" value="1"/>
</dbReference>
<dbReference type="SUPFAM" id="SSF53790">
    <property type="entry name" value="Tetrapyrrole methylase"/>
    <property type="match status" value="1"/>
</dbReference>
<dbReference type="InterPro" id="IPR003043">
    <property type="entry name" value="Uropor_MeTrfase_CS"/>
</dbReference>
<dbReference type="InterPro" id="IPR006366">
    <property type="entry name" value="CobA/CysG_C"/>
</dbReference>
<evidence type="ECO:0000259" key="10">
    <source>
        <dbReference type="Pfam" id="PF02602"/>
    </source>
</evidence>
<dbReference type="EC" id="2.1.1.107" evidence="2"/>
<keyword evidence="6" id="KW-0627">Porphyrin biosynthesis</keyword>
<evidence type="ECO:0000256" key="3">
    <source>
        <dbReference type="ARBA" id="ARBA00022603"/>
    </source>
</evidence>
<dbReference type="InterPro" id="IPR014776">
    <property type="entry name" value="4pyrrole_Mease_sub2"/>
</dbReference>
<keyword evidence="3 8" id="KW-0489">Methyltransferase</keyword>
<dbReference type="GO" id="GO:0004851">
    <property type="term" value="F:uroporphyrin-III C-methyltransferase activity"/>
    <property type="evidence" value="ECO:0007669"/>
    <property type="project" value="UniProtKB-EC"/>
</dbReference>
<dbReference type="Gene3D" id="3.40.1010.10">
    <property type="entry name" value="Cobalt-precorrin-4 Transmethylase, Domain 1"/>
    <property type="match status" value="1"/>
</dbReference>
<dbReference type="CDD" id="cd06578">
    <property type="entry name" value="HemD"/>
    <property type="match status" value="1"/>
</dbReference>
<dbReference type="InterPro" id="IPR003754">
    <property type="entry name" value="4pyrrol_synth_uPrphyn_synth"/>
</dbReference>
<evidence type="ECO:0000256" key="5">
    <source>
        <dbReference type="ARBA" id="ARBA00022691"/>
    </source>
</evidence>
<dbReference type="NCBIfam" id="TIGR01469">
    <property type="entry name" value="cobA_cysG_Cterm"/>
    <property type="match status" value="1"/>
</dbReference>
<evidence type="ECO:0000313" key="12">
    <source>
        <dbReference type="Proteomes" id="UP000051557"/>
    </source>
</evidence>
<keyword evidence="5" id="KW-0949">S-adenosyl-L-methionine</keyword>
<accession>A0A0R2XDJ7</accession>
<evidence type="ECO:0000256" key="7">
    <source>
        <dbReference type="ARBA" id="ARBA00025705"/>
    </source>
</evidence>
<comment type="pathway">
    <text evidence="7">Porphyrin-containing compound metabolism; siroheme biosynthesis; precorrin-2 from uroporphyrinogen III: step 1/1.</text>
</comment>
<dbReference type="FunFam" id="3.40.1010.10:FF:000001">
    <property type="entry name" value="Siroheme synthase"/>
    <property type="match status" value="1"/>
</dbReference>
<organism evidence="11 12">
    <name type="scientific">Verrucomicrobia subdivision 6 bacterium BACL9 MAG-120820-bin42</name>
    <dbReference type="NCBI Taxonomy" id="1655634"/>
    <lineage>
        <taxon>Bacteria</taxon>
        <taxon>Pseudomonadati</taxon>
        <taxon>Verrucomicrobiota</taxon>
        <taxon>Verrucomicrobiia</taxon>
        <taxon>Verrucomicrobiales</taxon>
        <taxon>Verrucomicrobia subdivision 6</taxon>
    </lineage>
</organism>
<dbReference type="InterPro" id="IPR000878">
    <property type="entry name" value="4pyrrol_Mease"/>
</dbReference>
<dbReference type="CDD" id="cd11642">
    <property type="entry name" value="SUMT"/>
    <property type="match status" value="1"/>
</dbReference>
<evidence type="ECO:0000256" key="4">
    <source>
        <dbReference type="ARBA" id="ARBA00022679"/>
    </source>
</evidence>
<evidence type="ECO:0000256" key="2">
    <source>
        <dbReference type="ARBA" id="ARBA00012162"/>
    </source>
</evidence>
<evidence type="ECO:0000256" key="1">
    <source>
        <dbReference type="ARBA" id="ARBA00005879"/>
    </source>
</evidence>
<evidence type="ECO:0000256" key="6">
    <source>
        <dbReference type="ARBA" id="ARBA00023244"/>
    </source>
</evidence>
<evidence type="ECO:0000259" key="9">
    <source>
        <dbReference type="Pfam" id="PF00590"/>
    </source>
</evidence>
<dbReference type="AlphaFoldDB" id="A0A0R2XDJ7"/>
<dbReference type="Gene3D" id="3.30.950.10">
    <property type="entry name" value="Methyltransferase, Cobalt-precorrin-4 Transmethylase, Domain 2"/>
    <property type="match status" value="1"/>
</dbReference>
<sequence length="480" mass="52157">MGKKGKVWLVGAGPGDPGLMTQRGLDALRRADVILYDRLVHPVILLKASPHAVWVDAGKTPRGRRMEQKEIHRLLISHAAKGKRVVRLKGGDPFIFGRGGEEAEALVKAKIPFEVIPGVTAGIAGPAYAGIPVTQRGISTELLFRIGARAEGSVRGKTLVGYMTVQGMDEFLERALDLGFTHSTPAGVIEWATTARQRVITGTIGTLTTLARRENISAPAIVVVGSVVSLRKKLKWWEGQVLTGKRIVLTASETLGKGWRECFEDLGAEVWEIPMTHIQPLIPDPDWISKIEKAQWLVFTSASAVRCFPKAVGDLRKVAGCKIAAVGKATADVLRTIGLEADWIGRGTGSDELVQGWPPWAKGRILHLTGSAGDDTMIQLFRKRGYLADRIMIYRNQGGRSVPKPVQDALREEGADWLVFASGTAAIRFRRLFPRLKKIRHVVAIGAATARAAHQAGWKVSCVAKEPSAQGVLRAMIKVS</sequence>
<feature type="domain" description="Tetrapyrrole methylase" evidence="9">
    <location>
        <begin position="6"/>
        <end position="207"/>
    </location>
</feature>
<dbReference type="GO" id="GO:0004852">
    <property type="term" value="F:uroporphyrinogen-III synthase activity"/>
    <property type="evidence" value="ECO:0007669"/>
    <property type="project" value="InterPro"/>
</dbReference>
<dbReference type="Proteomes" id="UP000051557">
    <property type="component" value="Unassembled WGS sequence"/>
</dbReference>
<gene>
    <name evidence="11" type="ORF">ABS32_03310</name>
</gene>
<dbReference type="PANTHER" id="PTHR45790:SF3">
    <property type="entry name" value="S-ADENOSYL-L-METHIONINE-DEPENDENT UROPORPHYRINOGEN III METHYLTRANSFERASE, CHLOROPLASTIC"/>
    <property type="match status" value="1"/>
</dbReference>
<dbReference type="GO" id="GO:0032259">
    <property type="term" value="P:methylation"/>
    <property type="evidence" value="ECO:0007669"/>
    <property type="project" value="UniProtKB-KW"/>
</dbReference>
<dbReference type="EMBL" id="LIDM01000092">
    <property type="protein sequence ID" value="KRP32556.1"/>
    <property type="molecule type" value="Genomic_DNA"/>
</dbReference>
<reference evidence="11 12" key="1">
    <citation type="submission" date="2015-10" db="EMBL/GenBank/DDBJ databases">
        <title>Metagenome-Assembled Genomes uncover a global brackish microbiome.</title>
        <authorList>
            <person name="Hugerth L.W."/>
            <person name="Larsson J."/>
            <person name="Alneberg J."/>
            <person name="Lindh M.V."/>
            <person name="Legrand C."/>
            <person name="Pinhassi J."/>
            <person name="Andersson A.F."/>
        </authorList>
    </citation>
    <scope>NUCLEOTIDE SEQUENCE [LARGE SCALE GENOMIC DNA]</scope>
    <source>
        <strain evidence="11">BACL9 MAG-120820-bin42</strain>
    </source>
</reference>
<dbReference type="PROSITE" id="PS00840">
    <property type="entry name" value="SUMT_2"/>
    <property type="match status" value="1"/>
</dbReference>
<comment type="caution">
    <text evidence="11">The sequence shown here is derived from an EMBL/GenBank/DDBJ whole genome shotgun (WGS) entry which is preliminary data.</text>
</comment>
<name>A0A0R2XDJ7_9BACT</name>
<dbReference type="SUPFAM" id="SSF69618">
    <property type="entry name" value="HemD-like"/>
    <property type="match status" value="1"/>
</dbReference>
<dbReference type="NCBIfam" id="NF004790">
    <property type="entry name" value="PRK06136.1"/>
    <property type="match status" value="1"/>
</dbReference>